<evidence type="ECO:0000313" key="8">
    <source>
        <dbReference type="EMBL" id="RCK79497.1"/>
    </source>
</evidence>
<evidence type="ECO:0000256" key="5">
    <source>
        <dbReference type="ARBA" id="ARBA00023004"/>
    </source>
</evidence>
<keyword evidence="5" id="KW-0408">Iron</keyword>
<evidence type="ECO:0000313" key="9">
    <source>
        <dbReference type="Proteomes" id="UP000252355"/>
    </source>
</evidence>
<dbReference type="Gene3D" id="3.30.70.3270">
    <property type="match status" value="1"/>
</dbReference>
<evidence type="ECO:0000256" key="3">
    <source>
        <dbReference type="ARBA" id="ARBA00022485"/>
    </source>
</evidence>
<comment type="cofactor">
    <cofactor evidence="1">
        <name>[4Fe-4S] cluster</name>
        <dbReference type="ChEBI" id="CHEBI:49883"/>
    </cofactor>
</comment>
<protein>
    <submittedName>
        <fullName evidence="8">Putative hydrogenase subunit</fullName>
    </submittedName>
</protein>
<evidence type="ECO:0000256" key="2">
    <source>
        <dbReference type="ARBA" id="ARBA00009173"/>
    </source>
</evidence>
<dbReference type="Proteomes" id="UP000252355">
    <property type="component" value="Unassembled WGS sequence"/>
</dbReference>
<evidence type="ECO:0000256" key="1">
    <source>
        <dbReference type="ARBA" id="ARBA00001966"/>
    </source>
</evidence>
<dbReference type="SUPFAM" id="SSF56770">
    <property type="entry name" value="HydA/Nqo6-like"/>
    <property type="match status" value="1"/>
</dbReference>
<dbReference type="Pfam" id="PF01058">
    <property type="entry name" value="Oxidored_q6"/>
    <property type="match status" value="1"/>
</dbReference>
<evidence type="ECO:0000259" key="7">
    <source>
        <dbReference type="PROSITE" id="PS51379"/>
    </source>
</evidence>
<keyword evidence="6" id="KW-0411">Iron-sulfur</keyword>
<comment type="caution">
    <text evidence="8">The sequence shown here is derived from an EMBL/GenBank/DDBJ whole genome shotgun (WGS) entry which is preliminary data.</text>
</comment>
<organism evidence="8 9">
    <name type="scientific">Candidatus Ozemobacter sibiricus</name>
    <dbReference type="NCBI Taxonomy" id="2268124"/>
    <lineage>
        <taxon>Bacteria</taxon>
        <taxon>Candidatus Ozemobacteria</taxon>
        <taxon>Candidatus Ozemobacterales</taxon>
        <taxon>Candidatus Ozemobacteraceae</taxon>
        <taxon>Candidatus Ozemobacter</taxon>
    </lineage>
</organism>
<dbReference type="InterPro" id="IPR052375">
    <property type="entry name" value="Complex_I_20kDa-like"/>
</dbReference>
<evidence type="ECO:0000256" key="6">
    <source>
        <dbReference type="ARBA" id="ARBA00023014"/>
    </source>
</evidence>
<reference evidence="8 9" key="1">
    <citation type="submission" date="2018-05" db="EMBL/GenBank/DDBJ databases">
        <title>A metagenomic window into the 2 km-deep terrestrial subsurface aquifer revealed taxonomically and functionally diverse microbial community comprising novel uncultured bacterial lineages.</title>
        <authorList>
            <person name="Kadnikov V.V."/>
            <person name="Mardanov A.V."/>
            <person name="Beletsky A.V."/>
            <person name="Banks D."/>
            <person name="Pimenov N.V."/>
            <person name="Frank Y.A."/>
            <person name="Karnachuk O.V."/>
            <person name="Ravin N.V."/>
        </authorList>
    </citation>
    <scope>NUCLEOTIDE SEQUENCE [LARGE SCALE GENOMIC DNA]</scope>
    <source>
        <strain evidence="8">BY5</strain>
    </source>
</reference>
<dbReference type="SUPFAM" id="SSF54862">
    <property type="entry name" value="4Fe-4S ferredoxins"/>
    <property type="match status" value="1"/>
</dbReference>
<dbReference type="PANTHER" id="PTHR42989">
    <property type="entry name" value="HYDROGENASE-4 COMPONENT I"/>
    <property type="match status" value="1"/>
</dbReference>
<keyword evidence="3" id="KW-0004">4Fe-4S</keyword>
<feature type="domain" description="4Fe-4S ferredoxin-type" evidence="7">
    <location>
        <begin position="31"/>
        <end position="56"/>
    </location>
</feature>
<dbReference type="PANTHER" id="PTHR42989:SF1">
    <property type="entry name" value="FORMATE HYDROGENLYASE SUBUNIT 7-RELATED"/>
    <property type="match status" value="1"/>
</dbReference>
<dbReference type="EMBL" id="QOQW01000012">
    <property type="protein sequence ID" value="RCK79497.1"/>
    <property type="molecule type" value="Genomic_DNA"/>
</dbReference>
<evidence type="ECO:0000256" key="4">
    <source>
        <dbReference type="ARBA" id="ARBA00022723"/>
    </source>
</evidence>
<proteinExistence type="inferred from homology"/>
<comment type="similarity">
    <text evidence="2">Belongs to the complex I 20 kDa subunit family.</text>
</comment>
<dbReference type="GO" id="GO:0046872">
    <property type="term" value="F:metal ion binding"/>
    <property type="evidence" value="ECO:0007669"/>
    <property type="project" value="UniProtKB-KW"/>
</dbReference>
<dbReference type="InterPro" id="IPR017896">
    <property type="entry name" value="4Fe4S_Fe-S-bd"/>
</dbReference>
<keyword evidence="4" id="KW-0479">Metal-binding</keyword>
<gene>
    <name evidence="8" type="ORF">OZSIB_4251</name>
</gene>
<feature type="domain" description="4Fe-4S ferredoxin-type" evidence="7">
    <location>
        <begin position="61"/>
        <end position="90"/>
    </location>
</feature>
<dbReference type="PROSITE" id="PS51379">
    <property type="entry name" value="4FE4S_FER_2"/>
    <property type="match status" value="2"/>
</dbReference>
<dbReference type="InterPro" id="IPR006137">
    <property type="entry name" value="NADH_UbQ_OxRdtase-like_20kDa"/>
</dbReference>
<dbReference type="AlphaFoldDB" id="A0A367ZNQ6"/>
<name>A0A367ZNQ6_9BACT</name>
<accession>A0A367ZNQ6</accession>
<dbReference type="GO" id="GO:0051539">
    <property type="term" value="F:4 iron, 4 sulfur cluster binding"/>
    <property type="evidence" value="ECO:0007669"/>
    <property type="project" value="UniProtKB-KW"/>
</dbReference>
<sequence>MLQVLLSRWQQGYRTMAWPEGEAVLPDRLRGRPVLRPDACREGCDRCRQVCPTGAILGLGSTLAIDLGRCLFCGECEAACAAGAIRFTNEHRLATRRREDLIVRGGPGYKLAEPLSGEVGALFARSCKIRQVSAGGCNACEADINVLGTLAFDMGRFGLQVVASPRHADAVAVTGPVPHQMKLALAKTVAATPTPRVVIAVGACAIAGGPFAGHAEVNDGAASVAPADLYIPGCPPHPLTILDGLLRLIGRMPAGR</sequence>
<dbReference type="Gene3D" id="3.40.50.12280">
    <property type="match status" value="1"/>
</dbReference>